<reference evidence="1 2" key="1">
    <citation type="submission" date="2023-06" db="EMBL/GenBank/DDBJ databases">
        <title>Sporosarcina sp. nov., isolated from Korean tranditional fermented seafood 'Jeotgal'.</title>
        <authorList>
            <person name="Yang A.I."/>
            <person name="Shin N.-R."/>
        </authorList>
    </citation>
    <scope>NUCLEOTIDE SEQUENCE [LARGE SCALE GENOMIC DNA]</scope>
    <source>
        <strain evidence="1 2">T2O-4</strain>
    </source>
</reference>
<gene>
    <name evidence="1" type="ORF">QWT69_10170</name>
</gene>
<evidence type="ECO:0000313" key="1">
    <source>
        <dbReference type="EMBL" id="WOV86305.1"/>
    </source>
</evidence>
<sequence>MSLSEELKDLKEFKCDSRCVLSVYLNTNPADPEQQNGAWKIHLKNGLKRITEYLEASQDEKELKSYKKLRDKIVKEIENNQNDLNKGVVIFAAEDPELWSVHYVQVQVKTSFHWEDHPIVEEMEYMLKAYPEAGVILPSFGEVRVLDTAMGFINGEKTYHFDAGLEVWREQKGMNPAKQRGMGGSHVDDLDDRLRENLERFYKEMATIVEKMRKELDWKELYVVGEAEAANSFANSLRTKPNNTINKNLNNVEARKILHQVFEK</sequence>
<protein>
    <submittedName>
        <fullName evidence="1">VLRF1 family aeRF1-type release factor</fullName>
    </submittedName>
</protein>
<dbReference type="InterPro" id="IPR040983">
    <property type="entry name" value="Bact_RF_family5"/>
</dbReference>
<evidence type="ECO:0000313" key="2">
    <source>
        <dbReference type="Proteomes" id="UP001303902"/>
    </source>
</evidence>
<dbReference type="Pfam" id="PF18846">
    <property type="entry name" value="baeRF_family5"/>
    <property type="match status" value="1"/>
</dbReference>
<dbReference type="EMBL" id="CP129118">
    <property type="protein sequence ID" value="WOV86305.1"/>
    <property type="molecule type" value="Genomic_DNA"/>
</dbReference>
<accession>A0ABZ0L108</accession>
<proteinExistence type="predicted"/>
<dbReference type="Proteomes" id="UP001303902">
    <property type="component" value="Chromosome"/>
</dbReference>
<keyword evidence="2" id="KW-1185">Reference proteome</keyword>
<organism evidence="1 2">
    <name type="scientific">Sporosarcina oncorhynchi</name>
    <dbReference type="NCBI Taxonomy" id="3056444"/>
    <lineage>
        <taxon>Bacteria</taxon>
        <taxon>Bacillati</taxon>
        <taxon>Bacillota</taxon>
        <taxon>Bacilli</taxon>
        <taxon>Bacillales</taxon>
        <taxon>Caryophanaceae</taxon>
        <taxon>Sporosarcina</taxon>
    </lineage>
</organism>
<dbReference type="RefSeq" id="WP_317965357.1">
    <property type="nucleotide sequence ID" value="NZ_CP129118.1"/>
</dbReference>
<name>A0ABZ0L108_9BACL</name>